<dbReference type="AlphaFoldDB" id="A0A9W9MZQ2"/>
<reference evidence="1" key="2">
    <citation type="journal article" date="2023" name="IMA Fungus">
        <title>Comparative genomic study of the Penicillium genus elucidates a diverse pangenome and 15 lateral gene transfer events.</title>
        <authorList>
            <person name="Petersen C."/>
            <person name="Sorensen T."/>
            <person name="Nielsen M.R."/>
            <person name="Sondergaard T.E."/>
            <person name="Sorensen J.L."/>
            <person name="Fitzpatrick D.A."/>
            <person name="Frisvad J.C."/>
            <person name="Nielsen K.L."/>
        </authorList>
    </citation>
    <scope>NUCLEOTIDE SEQUENCE</scope>
    <source>
        <strain evidence="1">IBT 16849</strain>
    </source>
</reference>
<protein>
    <submittedName>
        <fullName evidence="1">D-isomer specific 2-hydroxyacid dehydrogenase NAD-binding</fullName>
    </submittedName>
</protein>
<gene>
    <name evidence="1" type="ORF">N7472_000267</name>
</gene>
<dbReference type="Proteomes" id="UP001150879">
    <property type="component" value="Unassembled WGS sequence"/>
</dbReference>
<accession>A0A9W9MZQ2</accession>
<dbReference type="EMBL" id="JAPQKP010000001">
    <property type="protein sequence ID" value="KAJ5210128.1"/>
    <property type="molecule type" value="Genomic_DNA"/>
</dbReference>
<evidence type="ECO:0000313" key="1">
    <source>
        <dbReference type="EMBL" id="KAJ5210128.1"/>
    </source>
</evidence>
<evidence type="ECO:0000313" key="2">
    <source>
        <dbReference type="Proteomes" id="UP001150879"/>
    </source>
</evidence>
<proteinExistence type="predicted"/>
<sequence>MSGIQPNNYIAARQAIEQAIINLRDCIDHREILANSPPVDPEEFDSLSGYIWDTRVGIAQQIRRFGDARSTAMLINFYHRLIGTMPDDDGYIP</sequence>
<name>A0A9W9MZQ2_9EURO</name>
<keyword evidence="2" id="KW-1185">Reference proteome</keyword>
<comment type="caution">
    <text evidence="1">The sequence shown here is derived from an EMBL/GenBank/DDBJ whole genome shotgun (WGS) entry which is preliminary data.</text>
</comment>
<organism evidence="1 2">
    <name type="scientific">Penicillium cf. griseofulvum</name>
    <dbReference type="NCBI Taxonomy" id="2972120"/>
    <lineage>
        <taxon>Eukaryota</taxon>
        <taxon>Fungi</taxon>
        <taxon>Dikarya</taxon>
        <taxon>Ascomycota</taxon>
        <taxon>Pezizomycotina</taxon>
        <taxon>Eurotiomycetes</taxon>
        <taxon>Eurotiomycetidae</taxon>
        <taxon>Eurotiales</taxon>
        <taxon>Aspergillaceae</taxon>
        <taxon>Penicillium</taxon>
    </lineage>
</organism>
<reference evidence="1" key="1">
    <citation type="submission" date="2022-11" db="EMBL/GenBank/DDBJ databases">
        <authorList>
            <person name="Petersen C."/>
        </authorList>
    </citation>
    <scope>NUCLEOTIDE SEQUENCE</scope>
    <source>
        <strain evidence="1">IBT 16849</strain>
    </source>
</reference>